<comment type="caution">
    <text evidence="5">The sequence shown here is derived from an EMBL/GenBank/DDBJ whole genome shotgun (WGS) entry which is preliminary data.</text>
</comment>
<feature type="domain" description="F5/8 type C" evidence="4">
    <location>
        <begin position="322"/>
        <end position="470"/>
    </location>
</feature>
<keyword evidence="6" id="KW-1185">Reference proteome</keyword>
<dbReference type="OrthoDB" id="4771662at2"/>
<feature type="domain" description="F5/8 type C" evidence="4">
    <location>
        <begin position="60"/>
        <end position="204"/>
    </location>
</feature>
<dbReference type="EMBL" id="SDPN01000027">
    <property type="protein sequence ID" value="RXZ68441.1"/>
    <property type="molecule type" value="Genomic_DNA"/>
</dbReference>
<name>A0A4Q2KXY6_9MICO</name>
<dbReference type="Pfam" id="PF00754">
    <property type="entry name" value="F5_F8_type_C"/>
    <property type="match status" value="4"/>
</dbReference>
<dbReference type="PANTHER" id="PTHR31297">
    <property type="entry name" value="GLUCAN ENDO-1,6-BETA-GLUCOSIDASE B"/>
    <property type="match status" value="1"/>
</dbReference>
<feature type="chain" id="PRO_5020404946" description="F5/8 type C domain-containing protein" evidence="3">
    <location>
        <begin position="29"/>
        <end position="946"/>
    </location>
</feature>
<organism evidence="5 6">
    <name type="scientific">Agromyces albus</name>
    <dbReference type="NCBI Taxonomy" id="205332"/>
    <lineage>
        <taxon>Bacteria</taxon>
        <taxon>Bacillati</taxon>
        <taxon>Actinomycetota</taxon>
        <taxon>Actinomycetes</taxon>
        <taxon>Micrococcales</taxon>
        <taxon>Microbacteriaceae</taxon>
        <taxon>Agromyces</taxon>
    </lineage>
</organism>
<dbReference type="GO" id="GO:0071555">
    <property type="term" value="P:cell wall organization"/>
    <property type="evidence" value="ECO:0007669"/>
    <property type="project" value="UniProtKB-KW"/>
</dbReference>
<dbReference type="SUPFAM" id="SSF51445">
    <property type="entry name" value="(Trans)glycosidases"/>
    <property type="match status" value="1"/>
</dbReference>
<reference evidence="5 6" key="1">
    <citation type="submission" date="2019-01" db="EMBL/GenBank/DDBJ databases">
        <title>Agromyces.</title>
        <authorList>
            <person name="Li J."/>
        </authorList>
    </citation>
    <scope>NUCLEOTIDE SEQUENCE [LARGE SCALE GENOMIC DNA]</scope>
    <source>
        <strain evidence="5 6">DSM 15934</strain>
    </source>
</reference>
<dbReference type="Gene3D" id="3.20.20.80">
    <property type="entry name" value="Glycosidases"/>
    <property type="match status" value="1"/>
</dbReference>
<dbReference type="GO" id="GO:0008422">
    <property type="term" value="F:beta-glucosidase activity"/>
    <property type="evidence" value="ECO:0007669"/>
    <property type="project" value="TreeGrafter"/>
</dbReference>
<evidence type="ECO:0000256" key="2">
    <source>
        <dbReference type="ARBA" id="ARBA00023295"/>
    </source>
</evidence>
<sequence length="946" mass="101096">MRTSLRGAVATAVAVLAASLVIPPTAAAAEPLGSDDFIKAAGNVLKTDSGAGSTINLRGTNVGGWLAQEDWMSPLGEFAVDRTGWSATASSGTAANALDGSGSSTWVTGGNQSGDEWLRLDLGAPTVFNRLSMDNTAASGEHPRAIAVEVSSNGSTWKSVASQPGIDGVSTVRFSPQIARHVRVKQTGTAGVKWSVGEINLFNDPALHNGAHTASASNSASWTSPSMALDGDVSTVWQSGAAQTPGQSFTVDLGRNVDMDKVLFDAGAGTANDYPRIWDVFVSWDNSTFTHVATGYGNGRINQADFQGSKSGRYLKIVSNGSSGQWWSIAEIAIHAGTAIDRGGWTVTSSVGGATANLTDSNTGTRWTSGAAQAPGQSIQVDMGALLTLNNVTTDTAKNSTDENDWARGYHLELSRDGASWSSVATGVGTRKATTIGFNAQAARYFRLTQTGSAAQWWSIGELTAGLYNDDYSLNNTMATRFGEAGAQSIIDAHQDTWLVESDLDNIAAAGMNVIRLPISWMTFLNLDGTWKSNPWEKIDWLIDEAGQRGIYVLVDLHTVPGGGCPWGSCGRIGPNPNGFWGSASYQDWVVDIWEEIATRYEGNPTVAGYDLINEPLIDYGEDADDVAQKSDYYDRLYDAVRAIDADHLIVLGAFFGVNALAHPSTYGWTNVMYEYHPYDMPNSKDWTAQNQLVTNELDGLATKLSNTGVPMLYGEYSLYYNDDVWARFMAGLNASDVSWTNWSYKVRGAANDGFAYWGLYYDNPAPVPVINSDDAATYIEKVGRFGTGAFTQNTRFVETIEKYAGGLDTFAPAAISHTGWTATASSTAGGTSPAAGIDGANGTAWSSGQAMAGGEWYRIDLGATQQVAMVTVQTPSGSRWDYPRGFHVEVSLEGSNWTSAATGIAYGWKRPISIEPAAARYVRITQTGVAPQWWSIDEVTVYSSY</sequence>
<dbReference type="Proteomes" id="UP000293865">
    <property type="component" value="Unassembled WGS sequence"/>
</dbReference>
<proteinExistence type="predicted"/>
<dbReference type="SUPFAM" id="SSF49785">
    <property type="entry name" value="Galactose-binding domain-like"/>
    <property type="match status" value="4"/>
</dbReference>
<dbReference type="Gene3D" id="2.60.120.260">
    <property type="entry name" value="Galactose-binding domain-like"/>
    <property type="match status" value="4"/>
</dbReference>
<keyword evidence="3" id="KW-0732">Signal</keyword>
<dbReference type="InterPro" id="IPR050386">
    <property type="entry name" value="Glycosyl_hydrolase_5"/>
</dbReference>
<keyword evidence="2" id="KW-0326">Glycosidase</keyword>
<accession>A0A4Q2KXY6</accession>
<dbReference type="AlphaFoldDB" id="A0A4Q2KXY6"/>
<dbReference type="PANTHER" id="PTHR31297:SF42">
    <property type="entry name" value="GLYCOSIDE HYDROLASE FAMILY 5 DOMAIN-CONTAINING PROTEIN"/>
    <property type="match status" value="1"/>
</dbReference>
<dbReference type="InterPro" id="IPR008979">
    <property type="entry name" value="Galactose-bd-like_sf"/>
</dbReference>
<dbReference type="InterPro" id="IPR000421">
    <property type="entry name" value="FA58C"/>
</dbReference>
<dbReference type="Pfam" id="PF00150">
    <property type="entry name" value="Cellulase"/>
    <property type="match status" value="1"/>
</dbReference>
<evidence type="ECO:0000313" key="5">
    <source>
        <dbReference type="EMBL" id="RXZ68441.1"/>
    </source>
</evidence>
<feature type="domain" description="F5/8 type C" evidence="4">
    <location>
        <begin position="800"/>
        <end position="945"/>
    </location>
</feature>
<evidence type="ECO:0000259" key="4">
    <source>
        <dbReference type="PROSITE" id="PS50022"/>
    </source>
</evidence>
<dbReference type="InterPro" id="IPR001547">
    <property type="entry name" value="Glyco_hydro_5"/>
</dbReference>
<dbReference type="RefSeq" id="WP_129521454.1">
    <property type="nucleotide sequence ID" value="NZ_SDPN01000027.1"/>
</dbReference>
<protein>
    <recommendedName>
        <fullName evidence="4">F5/8 type C domain-containing protein</fullName>
    </recommendedName>
</protein>
<dbReference type="GO" id="GO:0009986">
    <property type="term" value="C:cell surface"/>
    <property type="evidence" value="ECO:0007669"/>
    <property type="project" value="TreeGrafter"/>
</dbReference>
<dbReference type="GO" id="GO:0005886">
    <property type="term" value="C:plasma membrane"/>
    <property type="evidence" value="ECO:0007669"/>
    <property type="project" value="UniProtKB-SubCell"/>
</dbReference>
<dbReference type="GO" id="GO:0009251">
    <property type="term" value="P:glucan catabolic process"/>
    <property type="evidence" value="ECO:0007669"/>
    <property type="project" value="TreeGrafter"/>
</dbReference>
<gene>
    <name evidence="5" type="ORF">ESP51_13675</name>
</gene>
<dbReference type="PROSITE" id="PS50022">
    <property type="entry name" value="FA58C_3"/>
    <property type="match status" value="3"/>
</dbReference>
<keyword evidence="1" id="KW-0378">Hydrolase</keyword>
<dbReference type="InterPro" id="IPR017853">
    <property type="entry name" value="GH"/>
</dbReference>
<evidence type="ECO:0000256" key="1">
    <source>
        <dbReference type="ARBA" id="ARBA00022801"/>
    </source>
</evidence>
<evidence type="ECO:0000313" key="6">
    <source>
        <dbReference type="Proteomes" id="UP000293865"/>
    </source>
</evidence>
<evidence type="ECO:0000256" key="3">
    <source>
        <dbReference type="SAM" id="SignalP"/>
    </source>
</evidence>
<dbReference type="GO" id="GO:0005576">
    <property type="term" value="C:extracellular region"/>
    <property type="evidence" value="ECO:0007669"/>
    <property type="project" value="TreeGrafter"/>
</dbReference>
<feature type="signal peptide" evidence="3">
    <location>
        <begin position="1"/>
        <end position="28"/>
    </location>
</feature>